<dbReference type="InterPro" id="IPR021338">
    <property type="entry name" value="DUF2953"/>
</dbReference>
<dbReference type="RefSeq" id="WP_181377015.1">
    <property type="nucleotide sequence ID" value="NZ_BDQX01000458.1"/>
</dbReference>
<evidence type="ECO:0000256" key="1">
    <source>
        <dbReference type="SAM" id="Phobius"/>
    </source>
</evidence>
<keyword evidence="1" id="KW-0812">Transmembrane</keyword>
<organism evidence="2 3">
    <name type="scientific">Paenibacillus agaridevorans</name>
    <dbReference type="NCBI Taxonomy" id="171404"/>
    <lineage>
        <taxon>Bacteria</taxon>
        <taxon>Bacillati</taxon>
        <taxon>Bacillota</taxon>
        <taxon>Bacilli</taxon>
        <taxon>Bacillales</taxon>
        <taxon>Paenibacillaceae</taxon>
        <taxon>Paenibacillus</taxon>
    </lineage>
</organism>
<dbReference type="EMBL" id="BDQX01000458">
    <property type="protein sequence ID" value="GBG12078.1"/>
    <property type="molecule type" value="Genomic_DNA"/>
</dbReference>
<dbReference type="AlphaFoldDB" id="A0A2R5F348"/>
<keyword evidence="1" id="KW-1133">Transmembrane helix</keyword>
<evidence type="ECO:0000313" key="2">
    <source>
        <dbReference type="EMBL" id="GBG12078.1"/>
    </source>
</evidence>
<evidence type="ECO:0008006" key="4">
    <source>
        <dbReference type="Google" id="ProtNLM"/>
    </source>
</evidence>
<sequence length="230" mass="25613">MFSHPYGWIAAGGFLISLLTITVCASRVIIIAHAKRIGSNDDAEVRIRALFGLIKFKYQIPTAKLEGLAIKVQEEISTQHAAGRGTWKEYNDEINPEKVVSSIEKMKQVLQLTRDLTGWLRKTMTKVELTKWNWSTSIGTGDAMWTAMATGVVWSVQSSVLGVLSQFLQLKAEPVMTVNPLFNRSAFATEWSCIAQIRFGYAILAGLQLLHRMKKSKGGVKAWQNILSKA</sequence>
<reference evidence="2 3" key="1">
    <citation type="submission" date="2017-08" db="EMBL/GenBank/DDBJ databases">
        <title>Substantial Increase in Enzyme Production by Combined Drug-Resistance Mutations in Paenibacillus agaridevorans.</title>
        <authorList>
            <person name="Tanaka Y."/>
            <person name="Funane K."/>
            <person name="Hosaka T."/>
            <person name="Shiwa Y."/>
            <person name="Fujita N."/>
            <person name="Miyazaki T."/>
            <person name="Yoshikawa H."/>
            <person name="Murakami K."/>
            <person name="Kasahara K."/>
            <person name="Inaoka T."/>
            <person name="Hiraga Y."/>
            <person name="Ochi K."/>
        </authorList>
    </citation>
    <scope>NUCLEOTIDE SEQUENCE [LARGE SCALE GENOMIC DNA]</scope>
    <source>
        <strain evidence="2 3">T-3040</strain>
    </source>
</reference>
<protein>
    <recommendedName>
        <fullName evidence="4">DUF2953 domain-containing protein</fullName>
    </recommendedName>
</protein>
<gene>
    <name evidence="2" type="ORF">PAT3040_06939</name>
</gene>
<feature type="transmembrane region" description="Helical" evidence="1">
    <location>
        <begin position="6"/>
        <end position="30"/>
    </location>
</feature>
<dbReference type="Pfam" id="PF11167">
    <property type="entry name" value="DUF2953"/>
    <property type="match status" value="1"/>
</dbReference>
<keyword evidence="3" id="KW-1185">Reference proteome</keyword>
<proteinExistence type="predicted"/>
<evidence type="ECO:0000313" key="3">
    <source>
        <dbReference type="Proteomes" id="UP000245202"/>
    </source>
</evidence>
<keyword evidence="1" id="KW-0472">Membrane</keyword>
<comment type="caution">
    <text evidence="2">The sequence shown here is derived from an EMBL/GenBank/DDBJ whole genome shotgun (WGS) entry which is preliminary data.</text>
</comment>
<accession>A0A2R5F348</accession>
<name>A0A2R5F348_9BACL</name>
<dbReference type="Proteomes" id="UP000245202">
    <property type="component" value="Unassembled WGS sequence"/>
</dbReference>